<protein>
    <submittedName>
        <fullName evidence="3">Uncharacterized protein</fullName>
    </submittedName>
</protein>
<feature type="chain" id="PRO_5003091805" evidence="2">
    <location>
        <begin position="29"/>
        <end position="180"/>
    </location>
</feature>
<sequence>MRGTKASRGLVVAAALMFGALGSSLAVADPEPAPAPAVPTAETPTMTTETPTPVSPESTAPVPAGTTGGSACAVIRSNKTQIDDATWPLKVATKVEGWDWSGDAVEARARIDSQLPQYLANLQEGAKQNDETGSALHDAVEAGHELITTIDHNGDAGDTAGAISAFDKALNDALRSCIQQ</sequence>
<organism evidence="3 4">
    <name type="scientific">Segniliparus rotundus (strain ATCC BAA-972 / CDC 1076 / CIP 108378 / DSM 44985 / JCM 13578)</name>
    <dbReference type="NCBI Taxonomy" id="640132"/>
    <lineage>
        <taxon>Bacteria</taxon>
        <taxon>Bacillati</taxon>
        <taxon>Actinomycetota</taxon>
        <taxon>Actinomycetes</taxon>
        <taxon>Mycobacteriales</taxon>
        <taxon>Segniliparaceae</taxon>
        <taxon>Segniliparus</taxon>
    </lineage>
</organism>
<dbReference type="EMBL" id="CP001958">
    <property type="protein sequence ID" value="ADG96880.1"/>
    <property type="molecule type" value="Genomic_DNA"/>
</dbReference>
<name>D6ZBQ3_SEGRD</name>
<feature type="region of interest" description="Disordered" evidence="1">
    <location>
        <begin position="30"/>
        <end position="67"/>
    </location>
</feature>
<reference evidence="3 4" key="1">
    <citation type="journal article" date="2010" name="Stand. Genomic Sci.">
        <title>Complete genome sequence of Segniliparus rotundus type strain (CDC 1076).</title>
        <authorList>
            <person name="Sikorski J."/>
            <person name="Lapidus A."/>
            <person name="Copeland A."/>
            <person name="Misra M."/>
            <person name="Glavina Del Rio T."/>
            <person name="Nolan M."/>
            <person name="Lucas S."/>
            <person name="Chen F."/>
            <person name="Tice H."/>
            <person name="Cheng J.F."/>
            <person name="Jando M."/>
            <person name="Schneider S."/>
            <person name="Bruce D."/>
            <person name="Goodwin L."/>
            <person name="Pitluck S."/>
            <person name="Liolios K."/>
            <person name="Mikhailova N."/>
            <person name="Pati A."/>
            <person name="Ivanova N."/>
            <person name="Mavromatis K."/>
            <person name="Chen A."/>
            <person name="Palaniappan K."/>
            <person name="Chertkov O."/>
            <person name="Land M."/>
            <person name="Hauser L."/>
            <person name="Chang Y.J."/>
            <person name="Jeffries C.D."/>
            <person name="Brettin T."/>
            <person name="Detter J.C."/>
            <person name="Han C."/>
            <person name="Rohde M."/>
            <person name="Goker M."/>
            <person name="Bristow J."/>
            <person name="Eisen J.A."/>
            <person name="Markowitz V."/>
            <person name="Hugenholtz P."/>
            <person name="Kyrpides N.C."/>
            <person name="Klenk H.P."/>
        </authorList>
    </citation>
    <scope>NUCLEOTIDE SEQUENCE [LARGE SCALE GENOMIC DNA]</scope>
    <source>
        <strain evidence="4">ATCC BAA-972 / CDC 1076 / CIP 108378 / DSM 44985 / JCM 13578</strain>
    </source>
</reference>
<dbReference type="Proteomes" id="UP000002247">
    <property type="component" value="Chromosome"/>
</dbReference>
<evidence type="ECO:0000313" key="3">
    <source>
        <dbReference type="EMBL" id="ADG96880.1"/>
    </source>
</evidence>
<gene>
    <name evidence="3" type="ordered locus">Srot_0393</name>
</gene>
<feature type="signal peptide" evidence="2">
    <location>
        <begin position="1"/>
        <end position="28"/>
    </location>
</feature>
<keyword evidence="4" id="KW-1185">Reference proteome</keyword>
<dbReference type="RefSeq" id="WP_013137336.1">
    <property type="nucleotide sequence ID" value="NC_014168.1"/>
</dbReference>
<evidence type="ECO:0000256" key="2">
    <source>
        <dbReference type="SAM" id="SignalP"/>
    </source>
</evidence>
<dbReference type="AlphaFoldDB" id="D6ZBQ3"/>
<keyword evidence="2" id="KW-0732">Signal</keyword>
<evidence type="ECO:0000313" key="4">
    <source>
        <dbReference type="Proteomes" id="UP000002247"/>
    </source>
</evidence>
<accession>D6ZBQ3</accession>
<proteinExistence type="predicted"/>
<dbReference type="KEGG" id="srt:Srot_0393"/>
<feature type="compositionally biased region" description="Low complexity" evidence="1">
    <location>
        <begin position="38"/>
        <end position="64"/>
    </location>
</feature>
<dbReference type="HOGENOM" id="CLU_1495209_0_0_11"/>
<evidence type="ECO:0000256" key="1">
    <source>
        <dbReference type="SAM" id="MobiDB-lite"/>
    </source>
</evidence>